<gene>
    <name evidence="3" type="ORF">GCM10008927_16220</name>
</gene>
<dbReference type="RefSeq" id="WP_189640099.1">
    <property type="nucleotide sequence ID" value="NZ_BMZF01000003.1"/>
</dbReference>
<evidence type="ECO:0000259" key="2">
    <source>
        <dbReference type="Pfam" id="PF01266"/>
    </source>
</evidence>
<keyword evidence="1" id="KW-0560">Oxidoreductase</keyword>
<feature type="domain" description="FAD dependent oxidoreductase" evidence="2">
    <location>
        <begin position="3"/>
        <end position="310"/>
    </location>
</feature>
<protein>
    <submittedName>
        <fullName evidence="3">Glycine oxidase ThiO</fullName>
    </submittedName>
</protein>
<accession>A0ABQ3CZT2</accession>
<dbReference type="EMBL" id="BMZF01000003">
    <property type="protein sequence ID" value="GHA51567.1"/>
    <property type="molecule type" value="Genomic_DNA"/>
</dbReference>
<dbReference type="InterPro" id="IPR006076">
    <property type="entry name" value="FAD-dep_OxRdtase"/>
</dbReference>
<evidence type="ECO:0000256" key="1">
    <source>
        <dbReference type="ARBA" id="ARBA00023002"/>
    </source>
</evidence>
<dbReference type="SUPFAM" id="SSF54373">
    <property type="entry name" value="FAD-linked reductases, C-terminal domain"/>
    <property type="match status" value="1"/>
</dbReference>
<organism evidence="3 4">
    <name type="scientific">Paramylibacter ulvae</name>
    <dbReference type="NCBI Taxonomy" id="1651968"/>
    <lineage>
        <taxon>Bacteria</taxon>
        <taxon>Pseudomonadati</taxon>
        <taxon>Pseudomonadota</taxon>
        <taxon>Alphaproteobacteria</taxon>
        <taxon>Rhodobacterales</taxon>
        <taxon>Paracoccaceae</taxon>
        <taxon>Paramylibacter</taxon>
    </lineage>
</organism>
<sequence length="324" mass="35430">MVDVSIIGAGVAGLCLATEIHSRGGKVVIYDREPQIGEHACSWWAGGMLAPFCEGESAEEPVVRLGQTAAAWWNKHTSSVTHNGSLVIALGRDTSELTRFSRRTSGMETINADMIDTLEPDLAGRFAKGLFFKSEAHLSPRDALSTLGKNLQANGISVQTDMPAPTTNRIDCRGLSARDAVSDLRGVKGEMLILRCPDITLSRPIRLLHPRIPIYIVPRGDGVFMLGATMIESHERNRITARSMLELLSAAYALHPAFGEAEILEIGVDARPAFPDNLPRIQQRDGVIYANGLYRHGFLLAPALAQMTADYLFTGNKPEFWHEN</sequence>
<dbReference type="PANTHER" id="PTHR13847:SF289">
    <property type="entry name" value="GLYCINE OXIDASE"/>
    <property type="match status" value="1"/>
</dbReference>
<evidence type="ECO:0000313" key="3">
    <source>
        <dbReference type="EMBL" id="GHA51567.1"/>
    </source>
</evidence>
<keyword evidence="4" id="KW-1185">Reference proteome</keyword>
<dbReference type="Gene3D" id="3.50.50.60">
    <property type="entry name" value="FAD/NAD(P)-binding domain"/>
    <property type="match status" value="2"/>
</dbReference>
<comment type="caution">
    <text evidence="3">The sequence shown here is derived from an EMBL/GenBank/DDBJ whole genome shotgun (WGS) entry which is preliminary data.</text>
</comment>
<dbReference type="Gene3D" id="3.30.9.10">
    <property type="entry name" value="D-Amino Acid Oxidase, subunit A, domain 2"/>
    <property type="match status" value="2"/>
</dbReference>
<dbReference type="PANTHER" id="PTHR13847">
    <property type="entry name" value="SARCOSINE DEHYDROGENASE-RELATED"/>
    <property type="match status" value="1"/>
</dbReference>
<proteinExistence type="predicted"/>
<name>A0ABQ3CZT2_9RHOB</name>
<dbReference type="SUPFAM" id="SSF51971">
    <property type="entry name" value="Nucleotide-binding domain"/>
    <property type="match status" value="1"/>
</dbReference>
<evidence type="ECO:0000313" key="4">
    <source>
        <dbReference type="Proteomes" id="UP000634455"/>
    </source>
</evidence>
<dbReference type="InterPro" id="IPR036188">
    <property type="entry name" value="FAD/NAD-bd_sf"/>
</dbReference>
<dbReference type="Pfam" id="PF01266">
    <property type="entry name" value="DAO"/>
    <property type="match status" value="1"/>
</dbReference>
<dbReference type="Proteomes" id="UP000634455">
    <property type="component" value="Unassembled WGS sequence"/>
</dbReference>
<reference evidence="4" key="1">
    <citation type="journal article" date="2019" name="Int. J. Syst. Evol. Microbiol.">
        <title>The Global Catalogue of Microorganisms (GCM) 10K type strain sequencing project: providing services to taxonomists for standard genome sequencing and annotation.</title>
        <authorList>
            <consortium name="The Broad Institute Genomics Platform"/>
            <consortium name="The Broad Institute Genome Sequencing Center for Infectious Disease"/>
            <person name="Wu L."/>
            <person name="Ma J."/>
        </authorList>
    </citation>
    <scope>NUCLEOTIDE SEQUENCE [LARGE SCALE GENOMIC DNA]</scope>
    <source>
        <strain evidence="4">KCTC 32465</strain>
    </source>
</reference>